<gene>
    <name evidence="7" type="ORF">US99_C0032G0007</name>
</gene>
<protein>
    <recommendedName>
        <fullName evidence="6">O-antigen ligase-related domain-containing protein</fullName>
    </recommendedName>
</protein>
<evidence type="ECO:0000256" key="4">
    <source>
        <dbReference type="ARBA" id="ARBA00023136"/>
    </source>
</evidence>
<accession>A0A0G0NLC3</accession>
<dbReference type="Proteomes" id="UP000034324">
    <property type="component" value="Unassembled WGS sequence"/>
</dbReference>
<keyword evidence="2 5" id="KW-0812">Transmembrane</keyword>
<feature type="transmembrane region" description="Helical" evidence="5">
    <location>
        <begin position="359"/>
        <end position="381"/>
    </location>
</feature>
<feature type="transmembrane region" description="Helical" evidence="5">
    <location>
        <begin position="93"/>
        <end position="113"/>
    </location>
</feature>
<evidence type="ECO:0000259" key="6">
    <source>
        <dbReference type="Pfam" id="PF04932"/>
    </source>
</evidence>
<evidence type="ECO:0000256" key="1">
    <source>
        <dbReference type="ARBA" id="ARBA00004141"/>
    </source>
</evidence>
<feature type="transmembrane region" description="Helical" evidence="5">
    <location>
        <begin position="322"/>
        <end position="347"/>
    </location>
</feature>
<sequence>MIKILQFNLLLTVFLIPIITPFQSYGYELSRILFFIFLTSWSGFLWLWLAHRKKIKLRWNKVKITSLIFVIILLFTSLLGIDPVFSLLGKEPYFQGWVIYVYLWLFSVMVATTPIEPKKWIIALSLSSIIVSFVAIRQFVEINFLGHFIPAYAGRVVSTFGQPNFYSGFLLLTLPFIPRKGWWPAVIGLNMVAIFLSESRAAMIILLLMVSWWFLAKFKNYPKKLFIPIILLVLLFFPLALQPSIQTIFRQEQSNPESRYYIWPVMGKIAKENFFRGIGLENIDIAWSNFFEKINWNSNRISSDYNPFFYNLKDLVVDRAHIYFLDVLLFSGIIGLLGYIGLISIVFIKMKSKILISSLLIYLVWSQFQNQSIVHLIYFWLLVGLVDESST</sequence>
<dbReference type="EMBL" id="LBVC01000032">
    <property type="protein sequence ID" value="KKQ77906.1"/>
    <property type="molecule type" value="Genomic_DNA"/>
</dbReference>
<evidence type="ECO:0000256" key="3">
    <source>
        <dbReference type="ARBA" id="ARBA00022989"/>
    </source>
</evidence>
<feature type="transmembrane region" description="Helical" evidence="5">
    <location>
        <begin position="7"/>
        <end position="26"/>
    </location>
</feature>
<dbReference type="PANTHER" id="PTHR37422:SF13">
    <property type="entry name" value="LIPOPOLYSACCHARIDE BIOSYNTHESIS PROTEIN PA4999-RELATED"/>
    <property type="match status" value="1"/>
</dbReference>
<feature type="transmembrane region" description="Helical" evidence="5">
    <location>
        <begin position="182"/>
        <end position="213"/>
    </location>
</feature>
<evidence type="ECO:0000256" key="2">
    <source>
        <dbReference type="ARBA" id="ARBA00022692"/>
    </source>
</evidence>
<dbReference type="GO" id="GO:0016020">
    <property type="term" value="C:membrane"/>
    <property type="evidence" value="ECO:0007669"/>
    <property type="project" value="UniProtKB-SubCell"/>
</dbReference>
<dbReference type="AlphaFoldDB" id="A0A0G0NLC3"/>
<feature type="domain" description="O-antigen ligase-related" evidence="6">
    <location>
        <begin position="189"/>
        <end position="340"/>
    </location>
</feature>
<dbReference type="Pfam" id="PF04932">
    <property type="entry name" value="Wzy_C"/>
    <property type="match status" value="1"/>
</dbReference>
<feature type="transmembrane region" description="Helical" evidence="5">
    <location>
        <begin position="62"/>
        <end position="81"/>
    </location>
</feature>
<name>A0A0G0NLC3_9BACT</name>
<comment type="subcellular location">
    <subcellularLocation>
        <location evidence="1">Membrane</location>
        <topology evidence="1">Multi-pass membrane protein</topology>
    </subcellularLocation>
</comment>
<evidence type="ECO:0000313" key="8">
    <source>
        <dbReference type="Proteomes" id="UP000034324"/>
    </source>
</evidence>
<evidence type="ECO:0000256" key="5">
    <source>
        <dbReference type="SAM" id="Phobius"/>
    </source>
</evidence>
<comment type="caution">
    <text evidence="7">The sequence shown here is derived from an EMBL/GenBank/DDBJ whole genome shotgun (WGS) entry which is preliminary data.</text>
</comment>
<feature type="transmembrane region" description="Helical" evidence="5">
    <location>
        <begin position="120"/>
        <end position="140"/>
    </location>
</feature>
<evidence type="ECO:0000313" key="7">
    <source>
        <dbReference type="EMBL" id="KKQ77906.1"/>
    </source>
</evidence>
<keyword evidence="4 5" id="KW-0472">Membrane</keyword>
<dbReference type="InterPro" id="IPR007016">
    <property type="entry name" value="O-antigen_ligase-rel_domated"/>
</dbReference>
<keyword evidence="3 5" id="KW-1133">Transmembrane helix</keyword>
<feature type="transmembrane region" description="Helical" evidence="5">
    <location>
        <begin position="225"/>
        <end position="245"/>
    </location>
</feature>
<dbReference type="InterPro" id="IPR051533">
    <property type="entry name" value="WaaL-like"/>
</dbReference>
<organism evidence="7 8">
    <name type="scientific">Candidatus Daviesbacteria bacterium GW2011_GWF2_38_6</name>
    <dbReference type="NCBI Taxonomy" id="1618432"/>
    <lineage>
        <taxon>Bacteria</taxon>
        <taxon>Candidatus Daviesiibacteriota</taxon>
    </lineage>
</organism>
<feature type="transmembrane region" description="Helical" evidence="5">
    <location>
        <begin position="32"/>
        <end position="50"/>
    </location>
</feature>
<proteinExistence type="predicted"/>
<dbReference type="PANTHER" id="PTHR37422">
    <property type="entry name" value="TEICHURONIC ACID BIOSYNTHESIS PROTEIN TUAE"/>
    <property type="match status" value="1"/>
</dbReference>
<reference evidence="7 8" key="1">
    <citation type="journal article" date="2015" name="Nature">
        <title>rRNA introns, odd ribosomes, and small enigmatic genomes across a large radiation of phyla.</title>
        <authorList>
            <person name="Brown C.T."/>
            <person name="Hug L.A."/>
            <person name="Thomas B.C."/>
            <person name="Sharon I."/>
            <person name="Castelle C.J."/>
            <person name="Singh A."/>
            <person name="Wilkins M.J."/>
            <person name="Williams K.H."/>
            <person name="Banfield J.F."/>
        </authorList>
    </citation>
    <scope>NUCLEOTIDE SEQUENCE [LARGE SCALE GENOMIC DNA]</scope>
</reference>